<evidence type="ECO:0000313" key="12">
    <source>
        <dbReference type="Proteomes" id="UP000319931"/>
    </source>
</evidence>
<dbReference type="OrthoDB" id="7432850at2"/>
<evidence type="ECO:0000256" key="5">
    <source>
        <dbReference type="ARBA" id="ARBA00022519"/>
    </source>
</evidence>
<evidence type="ECO:0000256" key="10">
    <source>
        <dbReference type="SAM" id="Phobius"/>
    </source>
</evidence>
<dbReference type="SUPFAM" id="SSF103054">
    <property type="entry name" value="General secretion pathway protein M, EpsM"/>
    <property type="match status" value="1"/>
</dbReference>
<keyword evidence="4" id="KW-1003">Cell membrane</keyword>
<evidence type="ECO:0000256" key="1">
    <source>
        <dbReference type="ARBA" id="ARBA00004377"/>
    </source>
</evidence>
<comment type="caution">
    <text evidence="11">The sequence shown here is derived from an EMBL/GenBank/DDBJ whole genome shotgun (WGS) entry which is preliminary data.</text>
</comment>
<dbReference type="Proteomes" id="UP000319931">
    <property type="component" value="Unassembled WGS sequence"/>
</dbReference>
<dbReference type="GO" id="GO:0015627">
    <property type="term" value="C:type II protein secretion system complex"/>
    <property type="evidence" value="ECO:0007669"/>
    <property type="project" value="InterPro"/>
</dbReference>
<name>A0A502FX30_9SPHN</name>
<evidence type="ECO:0000256" key="8">
    <source>
        <dbReference type="ARBA" id="ARBA00022989"/>
    </source>
</evidence>
<dbReference type="InterPro" id="IPR007690">
    <property type="entry name" value="T2SS_GspM"/>
</dbReference>
<evidence type="ECO:0000256" key="9">
    <source>
        <dbReference type="ARBA" id="ARBA00023136"/>
    </source>
</evidence>
<evidence type="ECO:0000256" key="7">
    <source>
        <dbReference type="ARBA" id="ARBA00022927"/>
    </source>
</evidence>
<dbReference type="Gene3D" id="3.30.1360.100">
    <property type="entry name" value="General secretion pathway protein M, EpsM"/>
    <property type="match status" value="1"/>
</dbReference>
<dbReference type="RefSeq" id="WP_140849061.1">
    <property type="nucleotide sequence ID" value="NZ_RCZC01000002.1"/>
</dbReference>
<keyword evidence="8 10" id="KW-1133">Transmembrane helix</keyword>
<reference evidence="11 12" key="1">
    <citation type="journal article" date="2019" name="Environ. Microbiol.">
        <title>Species interactions and distinct microbial communities in high Arctic permafrost affected cryosols are associated with the CH4 and CO2 gas fluxes.</title>
        <authorList>
            <person name="Altshuler I."/>
            <person name="Hamel J."/>
            <person name="Turney S."/>
            <person name="Magnuson E."/>
            <person name="Levesque R."/>
            <person name="Greer C."/>
            <person name="Whyte L.G."/>
        </authorList>
    </citation>
    <scope>NUCLEOTIDE SEQUENCE [LARGE SCALE GENOMIC DNA]</scope>
    <source>
        <strain evidence="11 12">E6.1</strain>
    </source>
</reference>
<dbReference type="AlphaFoldDB" id="A0A502FX30"/>
<comment type="subcellular location">
    <subcellularLocation>
        <location evidence="1">Cell inner membrane</location>
        <topology evidence="1">Single-pass membrane protein</topology>
    </subcellularLocation>
</comment>
<organism evidence="11 12">
    <name type="scientific">Sphingomonas glacialis</name>
    <dbReference type="NCBI Taxonomy" id="658225"/>
    <lineage>
        <taxon>Bacteria</taxon>
        <taxon>Pseudomonadati</taxon>
        <taxon>Pseudomonadota</taxon>
        <taxon>Alphaproteobacteria</taxon>
        <taxon>Sphingomonadales</taxon>
        <taxon>Sphingomonadaceae</taxon>
        <taxon>Sphingomonas</taxon>
    </lineage>
</organism>
<dbReference type="GO" id="GO:0015628">
    <property type="term" value="P:protein secretion by the type II secretion system"/>
    <property type="evidence" value="ECO:0007669"/>
    <property type="project" value="InterPro"/>
</dbReference>
<protein>
    <submittedName>
        <fullName evidence="11">Type II secretion system protein M</fullName>
    </submittedName>
</protein>
<feature type="transmembrane region" description="Helical" evidence="10">
    <location>
        <begin position="18"/>
        <end position="39"/>
    </location>
</feature>
<accession>A0A502FX30</accession>
<keyword evidence="3" id="KW-0813">Transport</keyword>
<keyword evidence="9 10" id="KW-0472">Membrane</keyword>
<evidence type="ECO:0000256" key="2">
    <source>
        <dbReference type="ARBA" id="ARBA00010637"/>
    </source>
</evidence>
<keyword evidence="7" id="KW-0653">Protein transport</keyword>
<sequence length="158" mass="16709">MTERFLLWYRSRSQREQYLLLAGGVIAALVFGYFLVVPLSDALDSAKARHADAVIALGETQVRVDAVKAAQAMRAAPLDAPLESVIRARANDAGFALANVTPQGNDRVAIALAAARPGALVGWLAQLEADGILVDQLATTDTGDHGVAVQLTLKAKHP</sequence>
<keyword evidence="12" id="KW-1185">Reference proteome</keyword>
<evidence type="ECO:0000256" key="3">
    <source>
        <dbReference type="ARBA" id="ARBA00022448"/>
    </source>
</evidence>
<comment type="similarity">
    <text evidence="2">Belongs to the GSP M family.</text>
</comment>
<dbReference type="EMBL" id="RCZC01000002">
    <property type="protein sequence ID" value="TPG54187.1"/>
    <property type="molecule type" value="Genomic_DNA"/>
</dbReference>
<keyword evidence="5" id="KW-0997">Cell inner membrane</keyword>
<gene>
    <name evidence="11" type="ORF">EAH76_05710</name>
</gene>
<evidence type="ECO:0000256" key="6">
    <source>
        <dbReference type="ARBA" id="ARBA00022692"/>
    </source>
</evidence>
<evidence type="ECO:0000313" key="11">
    <source>
        <dbReference type="EMBL" id="TPG54187.1"/>
    </source>
</evidence>
<dbReference type="Pfam" id="PF04612">
    <property type="entry name" value="T2SSM"/>
    <property type="match status" value="1"/>
</dbReference>
<dbReference type="InterPro" id="IPR023229">
    <property type="entry name" value="T2SS_M_periplasmic_sf"/>
</dbReference>
<proteinExistence type="inferred from homology"/>
<keyword evidence="6 10" id="KW-0812">Transmembrane</keyword>
<evidence type="ECO:0000256" key="4">
    <source>
        <dbReference type="ARBA" id="ARBA00022475"/>
    </source>
</evidence>
<dbReference type="GO" id="GO:0005886">
    <property type="term" value="C:plasma membrane"/>
    <property type="evidence" value="ECO:0007669"/>
    <property type="project" value="UniProtKB-SubCell"/>
</dbReference>